<dbReference type="PRINTS" id="PR00385">
    <property type="entry name" value="P450"/>
</dbReference>
<dbReference type="RefSeq" id="XP_013338978.1">
    <property type="nucleotide sequence ID" value="XM_013483524.1"/>
</dbReference>
<dbReference type="AlphaFoldDB" id="A0A074XYF2"/>
<dbReference type="GO" id="GO:0004497">
    <property type="term" value="F:monooxygenase activity"/>
    <property type="evidence" value="ECO:0007669"/>
    <property type="project" value="UniProtKB-KW"/>
</dbReference>
<evidence type="ECO:0000256" key="5">
    <source>
        <dbReference type="ARBA" id="ARBA00023002"/>
    </source>
</evidence>
<evidence type="ECO:0000313" key="10">
    <source>
        <dbReference type="Proteomes" id="UP000030641"/>
    </source>
</evidence>
<dbReference type="InParanoid" id="A0A074XYF2"/>
<dbReference type="Pfam" id="PF00067">
    <property type="entry name" value="p450"/>
    <property type="match status" value="1"/>
</dbReference>
<proteinExistence type="inferred from homology"/>
<name>A0A074XYF2_AURSE</name>
<evidence type="ECO:0000313" key="9">
    <source>
        <dbReference type="EMBL" id="KEQ90505.1"/>
    </source>
</evidence>
<keyword evidence="5" id="KW-0560">Oxidoreductase</keyword>
<feature type="non-terminal residue" evidence="9">
    <location>
        <position position="1"/>
    </location>
</feature>
<gene>
    <name evidence="9" type="ORF">AUEXF2481DRAFT_53784</name>
</gene>
<evidence type="ECO:0000256" key="2">
    <source>
        <dbReference type="ARBA" id="ARBA00010617"/>
    </source>
</evidence>
<evidence type="ECO:0000256" key="6">
    <source>
        <dbReference type="ARBA" id="ARBA00023004"/>
    </source>
</evidence>
<dbReference type="InterPro" id="IPR036396">
    <property type="entry name" value="Cyt_P450_sf"/>
</dbReference>
<organism evidence="9 10">
    <name type="scientific">Aureobasidium subglaciale (strain EXF-2481)</name>
    <name type="common">Aureobasidium pullulans var. subglaciale</name>
    <dbReference type="NCBI Taxonomy" id="1043005"/>
    <lineage>
        <taxon>Eukaryota</taxon>
        <taxon>Fungi</taxon>
        <taxon>Dikarya</taxon>
        <taxon>Ascomycota</taxon>
        <taxon>Pezizomycotina</taxon>
        <taxon>Dothideomycetes</taxon>
        <taxon>Dothideomycetidae</taxon>
        <taxon>Dothideales</taxon>
        <taxon>Saccotheciaceae</taxon>
        <taxon>Aureobasidium</taxon>
    </lineage>
</organism>
<evidence type="ECO:0000256" key="8">
    <source>
        <dbReference type="PIRSR" id="PIRSR602403-1"/>
    </source>
</evidence>
<dbReference type="InterPro" id="IPR047146">
    <property type="entry name" value="Cyt_P450_E_CYP52_fungi"/>
</dbReference>
<dbReference type="PRINTS" id="PR00465">
    <property type="entry name" value="EP450IV"/>
</dbReference>
<keyword evidence="7" id="KW-0503">Monooxygenase</keyword>
<feature type="non-terminal residue" evidence="9">
    <location>
        <position position="175"/>
    </location>
</feature>
<dbReference type="Gene3D" id="1.10.630.10">
    <property type="entry name" value="Cytochrome P450"/>
    <property type="match status" value="1"/>
</dbReference>
<dbReference type="InterPro" id="IPR002403">
    <property type="entry name" value="Cyt_P450_E_grp-IV"/>
</dbReference>
<evidence type="ECO:0008006" key="11">
    <source>
        <dbReference type="Google" id="ProtNLM"/>
    </source>
</evidence>
<protein>
    <recommendedName>
        <fullName evidence="11">Cytochrome P450</fullName>
    </recommendedName>
</protein>
<comment type="similarity">
    <text evidence="2">Belongs to the cytochrome P450 family.</text>
</comment>
<keyword evidence="10" id="KW-1185">Reference proteome</keyword>
<dbReference type="InterPro" id="IPR001128">
    <property type="entry name" value="Cyt_P450"/>
</dbReference>
<evidence type="ECO:0000256" key="4">
    <source>
        <dbReference type="ARBA" id="ARBA00022723"/>
    </source>
</evidence>
<dbReference type="GO" id="GO:0005506">
    <property type="term" value="F:iron ion binding"/>
    <property type="evidence" value="ECO:0007669"/>
    <property type="project" value="InterPro"/>
</dbReference>
<dbReference type="GO" id="GO:0016705">
    <property type="term" value="F:oxidoreductase activity, acting on paired donors, with incorporation or reduction of molecular oxygen"/>
    <property type="evidence" value="ECO:0007669"/>
    <property type="project" value="InterPro"/>
</dbReference>
<evidence type="ECO:0000256" key="3">
    <source>
        <dbReference type="ARBA" id="ARBA00022617"/>
    </source>
</evidence>
<dbReference type="GO" id="GO:0020037">
    <property type="term" value="F:heme binding"/>
    <property type="evidence" value="ECO:0007669"/>
    <property type="project" value="InterPro"/>
</dbReference>
<feature type="binding site" description="axial binding residue" evidence="8">
    <location>
        <position position="153"/>
    </location>
    <ligand>
        <name>heme</name>
        <dbReference type="ChEBI" id="CHEBI:30413"/>
    </ligand>
    <ligandPart>
        <name>Fe</name>
        <dbReference type="ChEBI" id="CHEBI:18248"/>
    </ligandPart>
</feature>
<dbReference type="PANTHER" id="PTHR24287">
    <property type="entry name" value="P450, PUTATIVE (EUROFUNG)-RELATED"/>
    <property type="match status" value="1"/>
</dbReference>
<keyword evidence="6 8" id="KW-0408">Iron</keyword>
<dbReference type="STRING" id="1043005.A0A074XYF2"/>
<comment type="cofactor">
    <cofactor evidence="1 8">
        <name>heme</name>
        <dbReference type="ChEBI" id="CHEBI:30413"/>
    </cofactor>
</comment>
<dbReference type="HOGENOM" id="CLU_001570_27_4_1"/>
<dbReference type="GeneID" id="25368905"/>
<dbReference type="OrthoDB" id="1470350at2759"/>
<reference evidence="9 10" key="1">
    <citation type="journal article" date="2014" name="BMC Genomics">
        <title>Genome sequencing of four Aureobasidium pullulans varieties: biotechnological potential, stress tolerance, and description of new species.</title>
        <authorList>
            <person name="Gostin Ar C."/>
            <person name="Ohm R.A."/>
            <person name="Kogej T."/>
            <person name="Sonjak S."/>
            <person name="Turk M."/>
            <person name="Zajc J."/>
            <person name="Zalar P."/>
            <person name="Grube M."/>
            <person name="Sun H."/>
            <person name="Han J."/>
            <person name="Sharma A."/>
            <person name="Chiniquy J."/>
            <person name="Ngan C.Y."/>
            <person name="Lipzen A."/>
            <person name="Barry K."/>
            <person name="Grigoriev I.V."/>
            <person name="Gunde-Cimerman N."/>
        </authorList>
    </citation>
    <scope>NUCLEOTIDE SEQUENCE [LARGE SCALE GENOMIC DNA]</scope>
    <source>
        <strain evidence="9 10">EXF-2481</strain>
    </source>
</reference>
<sequence>LLNIMIAGRDTTVSLLTNTWHALSHRPDIIARLREGLFTQLQLEQRRPTYEDLKSLPYLSAVFKESLRIHPVTREAMIPTTLPRGGGPDGLQPVFVAKGQAVIYSLYATQRDVDVLGKDADEFRPERWLDMESEKGLRPGCSYIPFNAGPSICLGQQLALTEASYVTVCLLEELK</sequence>
<keyword evidence="3 8" id="KW-0349">Heme</keyword>
<evidence type="ECO:0000256" key="7">
    <source>
        <dbReference type="ARBA" id="ARBA00023033"/>
    </source>
</evidence>
<dbReference type="SUPFAM" id="SSF48264">
    <property type="entry name" value="Cytochrome P450"/>
    <property type="match status" value="1"/>
</dbReference>
<keyword evidence="4 8" id="KW-0479">Metal-binding</keyword>
<dbReference type="OMA" id="TCLMSIY"/>
<evidence type="ECO:0000256" key="1">
    <source>
        <dbReference type="ARBA" id="ARBA00001971"/>
    </source>
</evidence>
<accession>A0A074XYF2</accession>
<dbReference type="Proteomes" id="UP000030641">
    <property type="component" value="Unassembled WGS sequence"/>
</dbReference>
<dbReference type="EMBL" id="KL584790">
    <property type="protein sequence ID" value="KEQ90505.1"/>
    <property type="molecule type" value="Genomic_DNA"/>
</dbReference>
<dbReference type="PANTHER" id="PTHR24287:SF1">
    <property type="entry name" value="P450, PUTATIVE (EUROFUNG)-RELATED"/>
    <property type="match status" value="1"/>
</dbReference>